<dbReference type="GO" id="GO:0008934">
    <property type="term" value="F:inositol monophosphate 1-phosphatase activity"/>
    <property type="evidence" value="ECO:0007669"/>
    <property type="project" value="TreeGrafter"/>
</dbReference>
<comment type="cofactor">
    <cofactor evidence="2">
        <name>Mg(2+)</name>
        <dbReference type="ChEBI" id="CHEBI:18420"/>
    </cofactor>
</comment>
<name>A0AAW2H932_9NEOP</name>
<keyword evidence="2" id="KW-0460">Magnesium</keyword>
<dbReference type="EMBL" id="JARGDH010000006">
    <property type="protein sequence ID" value="KAL0266209.1"/>
    <property type="molecule type" value="Genomic_DNA"/>
</dbReference>
<organism evidence="3">
    <name type="scientific">Menopon gallinae</name>
    <name type="common">poultry shaft louse</name>
    <dbReference type="NCBI Taxonomy" id="328185"/>
    <lineage>
        <taxon>Eukaryota</taxon>
        <taxon>Metazoa</taxon>
        <taxon>Ecdysozoa</taxon>
        <taxon>Arthropoda</taxon>
        <taxon>Hexapoda</taxon>
        <taxon>Insecta</taxon>
        <taxon>Pterygota</taxon>
        <taxon>Neoptera</taxon>
        <taxon>Paraneoptera</taxon>
        <taxon>Psocodea</taxon>
        <taxon>Troctomorpha</taxon>
        <taxon>Phthiraptera</taxon>
        <taxon>Amblycera</taxon>
        <taxon>Menoponidae</taxon>
        <taxon>Menopon</taxon>
    </lineage>
</organism>
<dbReference type="Gene3D" id="3.30.540.10">
    <property type="entry name" value="Fructose-1,6-Bisphosphatase, subunit A, domain 1"/>
    <property type="match status" value="1"/>
</dbReference>
<evidence type="ECO:0000313" key="3">
    <source>
        <dbReference type="EMBL" id="KAL0266209.1"/>
    </source>
</evidence>
<protein>
    <recommendedName>
        <fullName evidence="4">Inositol monophosphatase</fullName>
    </recommendedName>
</protein>
<keyword evidence="2" id="KW-0479">Metal-binding</keyword>
<comment type="similarity">
    <text evidence="1">Belongs to the inositol monophosphatase superfamily.</text>
</comment>
<feature type="binding site" evidence="2">
    <location>
        <position position="47"/>
    </location>
    <ligand>
        <name>Mg(2+)</name>
        <dbReference type="ChEBI" id="CHEBI:18420"/>
        <label>1</label>
        <note>catalytic</note>
    </ligand>
</feature>
<dbReference type="GO" id="GO:0006020">
    <property type="term" value="P:inositol metabolic process"/>
    <property type="evidence" value="ECO:0007669"/>
    <property type="project" value="TreeGrafter"/>
</dbReference>
<dbReference type="GO" id="GO:0007165">
    <property type="term" value="P:signal transduction"/>
    <property type="evidence" value="ECO:0007669"/>
    <property type="project" value="TreeGrafter"/>
</dbReference>
<gene>
    <name evidence="3" type="ORF">PYX00_011927</name>
</gene>
<dbReference type="PANTHER" id="PTHR20854">
    <property type="entry name" value="INOSITOL MONOPHOSPHATASE"/>
    <property type="match status" value="1"/>
</dbReference>
<feature type="binding site" evidence="2">
    <location>
        <position position="70"/>
    </location>
    <ligand>
        <name>Mg(2+)</name>
        <dbReference type="ChEBI" id="CHEBI:18420"/>
        <label>1</label>
        <note>catalytic</note>
    </ligand>
</feature>
<dbReference type="GO" id="GO:0046872">
    <property type="term" value="F:metal ion binding"/>
    <property type="evidence" value="ECO:0007669"/>
    <property type="project" value="UniProtKB-KW"/>
</dbReference>
<evidence type="ECO:0000256" key="2">
    <source>
        <dbReference type="PIRSR" id="PIRSR600760-2"/>
    </source>
</evidence>
<comment type="caution">
    <text evidence="3">The sequence shown here is derived from an EMBL/GenBank/DDBJ whole genome shotgun (WGS) entry which is preliminary data.</text>
</comment>
<dbReference type="SUPFAM" id="SSF56655">
    <property type="entry name" value="Carbohydrate phosphatase"/>
    <property type="match status" value="1"/>
</dbReference>
<dbReference type="PRINTS" id="PR00377">
    <property type="entry name" value="IMPHPHTASES"/>
</dbReference>
<evidence type="ECO:0008006" key="4">
    <source>
        <dbReference type="Google" id="ProtNLM"/>
    </source>
</evidence>
<accession>A0AAW2H932</accession>
<dbReference type="InterPro" id="IPR000760">
    <property type="entry name" value="Inositol_monophosphatase-like"/>
</dbReference>
<proteinExistence type="inferred from homology"/>
<sequence>MALVSWGQAKVSFKKDKSLVTPADKEIENYLNQHLNQEKQEVYLLGEETLSKRSEAYIHKALKHTAWIVDPIDGTSPYAFGLPHWGISIGYAKGGDFVLNLYQRSQDSNLLLTHAKVEGRALEFKFEEHNSELKEGLFVKPLRLLNYESNLNSFTLIFEQNIKVRFLLDQDKYFVIYSENLPSDAASIKVAFSLAPKAYWQKKDSPKLVQLKYKNQVLDLFLNNETTYEDLMLHHLYLSKQPIKLSPFSQARHINSLSEAPLPDKAVNKLINQDKIKTFSDNQLAVEQANFCEKAYNGLVNRYDKSSGAWLKDKKYAFSEKALISTLAASLAKDCLVYFNPYCTQREQA</sequence>
<reference evidence="3" key="1">
    <citation type="journal article" date="2024" name="Gigascience">
        <title>Chromosome-level genome of the poultry shaft louse Menopon gallinae provides insight into the host-switching and adaptive evolution of parasitic lice.</title>
        <authorList>
            <person name="Xu Y."/>
            <person name="Ma L."/>
            <person name="Liu S."/>
            <person name="Liang Y."/>
            <person name="Liu Q."/>
            <person name="He Z."/>
            <person name="Tian L."/>
            <person name="Duan Y."/>
            <person name="Cai W."/>
            <person name="Li H."/>
            <person name="Song F."/>
        </authorList>
    </citation>
    <scope>NUCLEOTIDE SEQUENCE</scope>
    <source>
        <strain evidence="3">Cailab_2023a</strain>
    </source>
</reference>
<feature type="binding site" evidence="2">
    <location>
        <position position="73"/>
    </location>
    <ligand>
        <name>Mg(2+)</name>
        <dbReference type="ChEBI" id="CHEBI:18420"/>
        <label>1</label>
        <note>catalytic</note>
    </ligand>
</feature>
<evidence type="ECO:0000256" key="1">
    <source>
        <dbReference type="ARBA" id="ARBA00009759"/>
    </source>
</evidence>
<feature type="binding site" evidence="2">
    <location>
        <position position="72"/>
    </location>
    <ligand>
        <name>Mg(2+)</name>
        <dbReference type="ChEBI" id="CHEBI:18420"/>
        <label>1</label>
        <note>catalytic</note>
    </ligand>
</feature>
<dbReference type="PANTHER" id="PTHR20854:SF4">
    <property type="entry name" value="INOSITOL-1-MONOPHOSPHATASE-RELATED"/>
    <property type="match status" value="1"/>
</dbReference>
<dbReference type="AlphaFoldDB" id="A0AAW2H932"/>
<dbReference type="Pfam" id="PF00459">
    <property type="entry name" value="Inositol_P"/>
    <property type="match status" value="1"/>
</dbReference>